<feature type="coiled-coil region" evidence="2">
    <location>
        <begin position="237"/>
        <end position="405"/>
    </location>
</feature>
<feature type="domain" description="OmpA-like" evidence="4">
    <location>
        <begin position="429"/>
        <end position="557"/>
    </location>
</feature>
<dbReference type="RefSeq" id="WP_142833268.1">
    <property type="nucleotide sequence ID" value="NZ_VFSV01000003.1"/>
</dbReference>
<evidence type="ECO:0000313" key="6">
    <source>
        <dbReference type="Proteomes" id="UP000318590"/>
    </source>
</evidence>
<proteinExistence type="predicted"/>
<evidence type="ECO:0000256" key="1">
    <source>
        <dbReference type="PROSITE-ProRule" id="PRU00473"/>
    </source>
</evidence>
<accession>A0A547Q9L0</accession>
<dbReference type="PROSITE" id="PS51123">
    <property type="entry name" value="OMPA_2"/>
    <property type="match status" value="1"/>
</dbReference>
<protein>
    <submittedName>
        <fullName evidence="5">Peptidoglycan-binding protein</fullName>
    </submittedName>
</protein>
<dbReference type="AlphaFoldDB" id="A0A547Q9L0"/>
<comment type="caution">
    <text evidence="5">The sequence shown here is derived from an EMBL/GenBank/DDBJ whole genome shotgun (WGS) entry which is preliminary data.</text>
</comment>
<dbReference type="PANTHER" id="PTHR30329:SF21">
    <property type="entry name" value="LIPOPROTEIN YIAD-RELATED"/>
    <property type="match status" value="1"/>
</dbReference>
<reference evidence="5 6" key="1">
    <citation type="submission" date="2019-06" db="EMBL/GenBank/DDBJ databases">
        <title>Paenimaribius caenipelagi gen. nov., sp. nov., isolated from a tidal flat.</title>
        <authorList>
            <person name="Yoon J.-H."/>
        </authorList>
    </citation>
    <scope>NUCLEOTIDE SEQUENCE [LARGE SCALE GENOMIC DNA]</scope>
    <source>
        <strain evidence="5 6">JBTF-M29</strain>
    </source>
</reference>
<dbReference type="GO" id="GO:0016020">
    <property type="term" value="C:membrane"/>
    <property type="evidence" value="ECO:0007669"/>
    <property type="project" value="UniProtKB-UniRule"/>
</dbReference>
<dbReference type="CDD" id="cd07185">
    <property type="entry name" value="OmpA_C-like"/>
    <property type="match status" value="1"/>
</dbReference>
<dbReference type="Pfam" id="PF00691">
    <property type="entry name" value="OmpA"/>
    <property type="match status" value="1"/>
</dbReference>
<dbReference type="NCBIfam" id="NF006542">
    <property type="entry name" value="PRK09039.1-1"/>
    <property type="match status" value="2"/>
</dbReference>
<dbReference type="EMBL" id="VFSV01000003">
    <property type="protein sequence ID" value="TRD23077.1"/>
    <property type="molecule type" value="Genomic_DNA"/>
</dbReference>
<keyword evidence="3" id="KW-1133">Transmembrane helix</keyword>
<keyword evidence="1 3" id="KW-0472">Membrane</keyword>
<dbReference type="InterPro" id="IPR036737">
    <property type="entry name" value="OmpA-like_sf"/>
</dbReference>
<dbReference type="Proteomes" id="UP000318590">
    <property type="component" value="Unassembled WGS sequence"/>
</dbReference>
<dbReference type="InterPro" id="IPR050330">
    <property type="entry name" value="Bact_OuterMem_StrucFunc"/>
</dbReference>
<keyword evidence="3" id="KW-0812">Transmembrane</keyword>
<organism evidence="5 6">
    <name type="scientific">Palleronia caenipelagi</name>
    <dbReference type="NCBI Taxonomy" id="2489174"/>
    <lineage>
        <taxon>Bacteria</taxon>
        <taxon>Pseudomonadati</taxon>
        <taxon>Pseudomonadota</taxon>
        <taxon>Alphaproteobacteria</taxon>
        <taxon>Rhodobacterales</taxon>
        <taxon>Roseobacteraceae</taxon>
        <taxon>Palleronia</taxon>
    </lineage>
</organism>
<evidence type="ECO:0000313" key="5">
    <source>
        <dbReference type="EMBL" id="TRD23077.1"/>
    </source>
</evidence>
<dbReference type="OrthoDB" id="9815217at2"/>
<keyword evidence="2" id="KW-0175">Coiled coil</keyword>
<dbReference type="SUPFAM" id="SSF103088">
    <property type="entry name" value="OmpA-like"/>
    <property type="match status" value="1"/>
</dbReference>
<evidence type="ECO:0000256" key="3">
    <source>
        <dbReference type="SAM" id="Phobius"/>
    </source>
</evidence>
<sequence>MPLSRRPSSRPSANIWPGFVDAVTSLLMVMTFVLTIFIVVQFVLREEITGQKSRLDELASEVSDLSAALGLSSQRAEGLESERDALSAERDRQDALIAALQEAEAEATSRIASFEEQVASLLTARDRDSARIADLEAETAELSDAGEAARLALAQARQEIDAQDEAARLAAARREALEALVADLRSETAETEARATELEARLTEEEAARLADAAAADALRKRLEGSGAELTALSLTLEEERRKAEETLTLLAAAEAAEADLRARLDRLARDLRTTEAERDAQGATEAELRARLAKALAAQADAETSLTEAEQRAILLAQAQTQLSEVSEVSASQQREIAALNVQVARLRQQIGTLQSLLDLAEDKDVEAQTQIESLSQKLNTALARQAIEQKRRAELEAAERERLENYRSEFFGRLREVLADREGVRIVGDRFVFDSNVLFPSGSAVLSGDGRESVAQVAQLLKDIADEIPEAIDWVIRVDGHTDNVPLSGDGRFADNWELSQERALSVVRYMAEDLGFDATRLVPAGFGEFRPVDPADTDEARARNRRIEMKLTER</sequence>
<dbReference type="InterPro" id="IPR006665">
    <property type="entry name" value="OmpA-like"/>
</dbReference>
<keyword evidence="6" id="KW-1185">Reference proteome</keyword>
<feature type="coiled-coil region" evidence="2">
    <location>
        <begin position="153"/>
        <end position="208"/>
    </location>
</feature>
<feature type="transmembrane region" description="Helical" evidence="3">
    <location>
        <begin position="20"/>
        <end position="44"/>
    </location>
</feature>
<evidence type="ECO:0000256" key="2">
    <source>
        <dbReference type="SAM" id="Coils"/>
    </source>
</evidence>
<gene>
    <name evidence="5" type="ORF">FEV53_02625</name>
</gene>
<feature type="coiled-coil region" evidence="2">
    <location>
        <begin position="76"/>
        <end position="117"/>
    </location>
</feature>
<dbReference type="Gene3D" id="3.30.1330.60">
    <property type="entry name" value="OmpA-like domain"/>
    <property type="match status" value="1"/>
</dbReference>
<evidence type="ECO:0000259" key="4">
    <source>
        <dbReference type="PROSITE" id="PS51123"/>
    </source>
</evidence>
<dbReference type="PANTHER" id="PTHR30329">
    <property type="entry name" value="STATOR ELEMENT OF FLAGELLAR MOTOR COMPLEX"/>
    <property type="match status" value="1"/>
</dbReference>
<name>A0A547Q9L0_9RHOB</name>